<dbReference type="Proteomes" id="UP001501094">
    <property type="component" value="Unassembled WGS sequence"/>
</dbReference>
<keyword evidence="2" id="KW-0812">Transmembrane</keyword>
<evidence type="ECO:0000256" key="1">
    <source>
        <dbReference type="SAM" id="MobiDB-lite"/>
    </source>
</evidence>
<proteinExistence type="predicted"/>
<feature type="transmembrane region" description="Helical" evidence="2">
    <location>
        <begin position="283"/>
        <end position="299"/>
    </location>
</feature>
<evidence type="ECO:0000313" key="4">
    <source>
        <dbReference type="EMBL" id="GAA1859529.1"/>
    </source>
</evidence>
<feature type="domain" description="YdbS-like PH" evidence="3">
    <location>
        <begin position="432"/>
        <end position="507"/>
    </location>
</feature>
<reference evidence="4 5" key="1">
    <citation type="journal article" date="2019" name="Int. J. Syst. Evol. Microbiol.">
        <title>The Global Catalogue of Microorganisms (GCM) 10K type strain sequencing project: providing services to taxonomists for standard genome sequencing and annotation.</title>
        <authorList>
            <consortium name="The Broad Institute Genomics Platform"/>
            <consortium name="The Broad Institute Genome Sequencing Center for Infectious Disease"/>
            <person name="Wu L."/>
            <person name="Ma J."/>
        </authorList>
    </citation>
    <scope>NUCLEOTIDE SEQUENCE [LARGE SCALE GENOMIC DNA]</scope>
    <source>
        <strain evidence="4 5">JCM 14326</strain>
    </source>
</reference>
<dbReference type="InterPro" id="IPR005182">
    <property type="entry name" value="YdbS-like_PH"/>
</dbReference>
<protein>
    <submittedName>
        <fullName evidence="4">PH domain-containing protein</fullName>
    </submittedName>
</protein>
<feature type="compositionally biased region" description="Low complexity" evidence="1">
    <location>
        <begin position="211"/>
        <end position="230"/>
    </location>
</feature>
<feature type="region of interest" description="Disordered" evidence="1">
    <location>
        <begin position="198"/>
        <end position="233"/>
    </location>
</feature>
<sequence length="534" mass="56847">MNGPGAVPDDVRPDETKPDGIGLDDAAPESVPDSTDSLSWRRVHPVTPMVRGWAVLGGAIFIVGQQTLDGGPGEDRGLIGLLTSDFWWTVPLGLVLVALAGFGYAALAWRMTTFAVGEETVHLRRGILFKQQRHARLDRLQAVDVRQPLVARLFGLCELKLEVAGGSDSGVTIGYLRDADAAALRNELLARAAGLKGTPASTSGVVPPPDAGGAAPAPGGTPEGTTTSPADGPLLVEAPERPVLEVQPGRLIASLLRNGVSIGFALFTIGLIVTMIVTGRPQIVFTVIAPIIGIGGYLFNRFSTEFAFRVAISADGIRLRHGLLETRAQTIPPGRVQAVSLTQGLLWRGPDWWRVQVNVAGYGGDSNAETTNVLLPVGTRDEALTVLSLVLPDLGVEDPRAVLDDGLSGDSRRTGRFVGSPRSARWVDPVGWRRQGFAVTGRALLLRGGRLYRILNVVPHERTQSLRIASGPLQRRLGLTSFEVHSTPGPVSPQVSHLRAADAAALLGEQAARARTARAHAGPERWMEDGEHEH</sequence>
<accession>A0ABN2NAZ8</accession>
<feature type="compositionally biased region" description="Basic and acidic residues" evidence="1">
    <location>
        <begin position="9"/>
        <end position="18"/>
    </location>
</feature>
<dbReference type="PANTHER" id="PTHR34473">
    <property type="entry name" value="UPF0699 TRANSMEMBRANE PROTEIN YDBS"/>
    <property type="match status" value="1"/>
</dbReference>
<dbReference type="Pfam" id="PF03703">
    <property type="entry name" value="bPH_2"/>
    <property type="match status" value="3"/>
</dbReference>
<comment type="caution">
    <text evidence="4">The sequence shown here is derived from an EMBL/GenBank/DDBJ whole genome shotgun (WGS) entry which is preliminary data.</text>
</comment>
<feature type="domain" description="YdbS-like PH" evidence="3">
    <location>
        <begin position="109"/>
        <end position="187"/>
    </location>
</feature>
<dbReference type="EMBL" id="BAAANL010000003">
    <property type="protein sequence ID" value="GAA1859529.1"/>
    <property type="molecule type" value="Genomic_DNA"/>
</dbReference>
<dbReference type="PANTHER" id="PTHR34473:SF2">
    <property type="entry name" value="UPF0699 TRANSMEMBRANE PROTEIN YDBT"/>
    <property type="match status" value="1"/>
</dbReference>
<keyword evidence="2" id="KW-1133">Transmembrane helix</keyword>
<dbReference type="RefSeq" id="WP_344101430.1">
    <property type="nucleotide sequence ID" value="NZ_BAAANL010000003.1"/>
</dbReference>
<feature type="transmembrane region" description="Helical" evidence="2">
    <location>
        <begin position="255"/>
        <end position="277"/>
    </location>
</feature>
<dbReference type="InterPro" id="IPR014529">
    <property type="entry name" value="UCP026631"/>
</dbReference>
<organism evidence="4 5">
    <name type="scientific">Myceligenerans crystallogenes</name>
    <dbReference type="NCBI Taxonomy" id="316335"/>
    <lineage>
        <taxon>Bacteria</taxon>
        <taxon>Bacillati</taxon>
        <taxon>Actinomycetota</taxon>
        <taxon>Actinomycetes</taxon>
        <taxon>Micrococcales</taxon>
        <taxon>Promicromonosporaceae</taxon>
        <taxon>Myceligenerans</taxon>
    </lineage>
</organism>
<keyword evidence="5" id="KW-1185">Reference proteome</keyword>
<name>A0ABN2NAZ8_9MICO</name>
<feature type="region of interest" description="Disordered" evidence="1">
    <location>
        <begin position="1"/>
        <end position="38"/>
    </location>
</feature>
<keyword evidence="2" id="KW-0472">Membrane</keyword>
<dbReference type="PIRSF" id="PIRSF026631">
    <property type="entry name" value="UCP026631"/>
    <property type="match status" value="1"/>
</dbReference>
<feature type="transmembrane region" description="Helical" evidence="2">
    <location>
        <begin position="88"/>
        <end position="109"/>
    </location>
</feature>
<feature type="domain" description="YdbS-like PH" evidence="3">
    <location>
        <begin position="307"/>
        <end position="383"/>
    </location>
</feature>
<gene>
    <name evidence="4" type="ORF">GCM10009751_16240</name>
</gene>
<evidence type="ECO:0000256" key="2">
    <source>
        <dbReference type="SAM" id="Phobius"/>
    </source>
</evidence>
<evidence type="ECO:0000259" key="3">
    <source>
        <dbReference type="Pfam" id="PF03703"/>
    </source>
</evidence>
<evidence type="ECO:0000313" key="5">
    <source>
        <dbReference type="Proteomes" id="UP001501094"/>
    </source>
</evidence>